<dbReference type="EMBL" id="LCNU01000002">
    <property type="protein sequence ID" value="KKU65036.1"/>
    <property type="molecule type" value="Genomic_DNA"/>
</dbReference>
<evidence type="ECO:0000256" key="2">
    <source>
        <dbReference type="ARBA" id="ARBA00022741"/>
    </source>
</evidence>
<dbReference type="GO" id="GO:0006418">
    <property type="term" value="P:tRNA aminoacylation for protein translation"/>
    <property type="evidence" value="ECO:0007669"/>
    <property type="project" value="InterPro"/>
</dbReference>
<accession>A0A0G1S6M7</accession>
<protein>
    <submittedName>
        <fullName evidence="4">Methionyl-tRNA synthetase, methionyl-tRNA synthetase</fullName>
        <ecNumber evidence="4">6.1.1.10</ecNumber>
    </submittedName>
</protein>
<evidence type="ECO:0000256" key="1">
    <source>
        <dbReference type="ARBA" id="ARBA00022598"/>
    </source>
</evidence>
<dbReference type="EC" id="6.1.1.10" evidence="4"/>
<dbReference type="GO" id="GO:0004825">
    <property type="term" value="F:methionine-tRNA ligase activity"/>
    <property type="evidence" value="ECO:0007669"/>
    <property type="project" value="UniProtKB-EC"/>
</dbReference>
<keyword evidence="4" id="KW-0030">Aminoacyl-tRNA synthetase</keyword>
<keyword evidence="2" id="KW-0547">Nucleotide-binding</keyword>
<evidence type="ECO:0000256" key="3">
    <source>
        <dbReference type="ARBA" id="ARBA00022840"/>
    </source>
</evidence>
<comment type="caution">
    <text evidence="4">The sequence shown here is derived from an EMBL/GenBank/DDBJ whole genome shotgun (WGS) entry which is preliminary data.</text>
</comment>
<keyword evidence="3" id="KW-0067">ATP-binding</keyword>
<dbReference type="Proteomes" id="UP000034502">
    <property type="component" value="Unassembled WGS sequence"/>
</dbReference>
<evidence type="ECO:0000313" key="5">
    <source>
        <dbReference type="Proteomes" id="UP000034502"/>
    </source>
</evidence>
<keyword evidence="1 4" id="KW-0436">Ligase</keyword>
<dbReference type="GO" id="GO:0005524">
    <property type="term" value="F:ATP binding"/>
    <property type="evidence" value="ECO:0007669"/>
    <property type="project" value="UniProtKB-KW"/>
</dbReference>
<dbReference type="STRING" id="1618364.UX86_C0002G0002"/>
<sequence length="109" mass="12593">MISLKRHTILIWQTDFASEIGGQLEGFRFDEAMKIIWRWITETDKQIEEVKPWTLEGAALGDALMPWVEEIRKIGTALLPFLPETAEKILTQYKGPEIKSVPPLFPRIK</sequence>
<organism evidence="4 5">
    <name type="scientific">Candidatus Amesbacteria bacterium GW2011_GWC1_47_15</name>
    <dbReference type="NCBI Taxonomy" id="1618364"/>
    <lineage>
        <taxon>Bacteria</taxon>
        <taxon>Candidatus Amesiibacteriota</taxon>
    </lineage>
</organism>
<gene>
    <name evidence="4" type="ORF">UX86_C0002G0002</name>
</gene>
<evidence type="ECO:0000313" key="4">
    <source>
        <dbReference type="EMBL" id="KKU65036.1"/>
    </source>
</evidence>
<name>A0A0G1S6M7_9BACT</name>
<dbReference type="SUPFAM" id="SSF47323">
    <property type="entry name" value="Anticodon-binding domain of a subclass of class I aminoacyl-tRNA synthetases"/>
    <property type="match status" value="1"/>
</dbReference>
<proteinExistence type="predicted"/>
<dbReference type="Gene3D" id="1.10.730.10">
    <property type="entry name" value="Isoleucyl-tRNA Synthetase, Domain 1"/>
    <property type="match status" value="1"/>
</dbReference>
<reference evidence="4 5" key="1">
    <citation type="journal article" date="2015" name="Nature">
        <title>rRNA introns, odd ribosomes, and small enigmatic genomes across a large radiation of phyla.</title>
        <authorList>
            <person name="Brown C.T."/>
            <person name="Hug L.A."/>
            <person name="Thomas B.C."/>
            <person name="Sharon I."/>
            <person name="Castelle C.J."/>
            <person name="Singh A."/>
            <person name="Wilkins M.J."/>
            <person name="Williams K.H."/>
            <person name="Banfield J.F."/>
        </authorList>
    </citation>
    <scope>NUCLEOTIDE SEQUENCE [LARGE SCALE GENOMIC DNA]</scope>
</reference>
<dbReference type="AlphaFoldDB" id="A0A0G1S6M7"/>
<dbReference type="InterPro" id="IPR009080">
    <property type="entry name" value="tRNAsynth_Ia_anticodon-bd"/>
</dbReference>